<dbReference type="Gene3D" id="3.40.50.12370">
    <property type="match status" value="1"/>
</dbReference>
<name>A0ABU1UJ72_9ACTN</name>
<dbReference type="Pfam" id="PF00582">
    <property type="entry name" value="Usp"/>
    <property type="match status" value="2"/>
</dbReference>
<feature type="domain" description="UspA" evidence="2">
    <location>
        <begin position="8"/>
        <end position="141"/>
    </location>
</feature>
<proteinExistence type="inferred from homology"/>
<evidence type="ECO:0000313" key="4">
    <source>
        <dbReference type="Proteomes" id="UP001257739"/>
    </source>
</evidence>
<evidence type="ECO:0000256" key="1">
    <source>
        <dbReference type="ARBA" id="ARBA00008791"/>
    </source>
</evidence>
<evidence type="ECO:0000259" key="2">
    <source>
        <dbReference type="Pfam" id="PF00582"/>
    </source>
</evidence>
<dbReference type="SUPFAM" id="SSF52402">
    <property type="entry name" value="Adenine nucleotide alpha hydrolases-like"/>
    <property type="match status" value="2"/>
</dbReference>
<keyword evidence="4" id="KW-1185">Reference proteome</keyword>
<dbReference type="PANTHER" id="PTHR46268">
    <property type="entry name" value="STRESS RESPONSE PROTEIN NHAX"/>
    <property type="match status" value="1"/>
</dbReference>
<dbReference type="RefSeq" id="WP_309965083.1">
    <property type="nucleotide sequence ID" value="NZ_JAVDWH010000001.1"/>
</dbReference>
<comment type="caution">
    <text evidence="3">The sequence shown here is derived from an EMBL/GenBank/DDBJ whole genome shotgun (WGS) entry which is preliminary data.</text>
</comment>
<organism evidence="3 4">
    <name type="scientific">Aeromicrobium panaciterrae</name>
    <dbReference type="NCBI Taxonomy" id="363861"/>
    <lineage>
        <taxon>Bacteria</taxon>
        <taxon>Bacillati</taxon>
        <taxon>Actinomycetota</taxon>
        <taxon>Actinomycetes</taxon>
        <taxon>Propionibacteriales</taxon>
        <taxon>Nocardioidaceae</taxon>
        <taxon>Aeromicrobium</taxon>
    </lineage>
</organism>
<dbReference type="EMBL" id="JAVDWH010000001">
    <property type="protein sequence ID" value="MDR7085208.1"/>
    <property type="molecule type" value="Genomic_DNA"/>
</dbReference>
<gene>
    <name evidence="3" type="ORF">J2X11_000047</name>
</gene>
<sequence length="279" mass="29654">MSSPTPPVVVAIADKQPSALRFAISEARAFGAPLRVVYAYGVPARASQFNPVPDRIVRELRAVGEAVLDAAKLLVDEVDPKLSVEFVLSSHIPLDALSLEAASARVMVLGSDDVPWYDRLLRTKIAGYLARYALCPVIVVPELEFPVDPGGEVVLTLDGDTAATGPVRLAFEEANARDCVLHVLHCTPPGTLGVDVEAARANVAEVVAGWCETYPDVAVLEADAIGDTAETIARATRNAELVVVGRPHDHVISFPLSQPVAIEVLRKAKCPVAVVPATY</sequence>
<dbReference type="PANTHER" id="PTHR46268:SF6">
    <property type="entry name" value="UNIVERSAL STRESS PROTEIN UP12"/>
    <property type="match status" value="1"/>
</dbReference>
<comment type="similarity">
    <text evidence="1">Belongs to the universal stress protein A family.</text>
</comment>
<dbReference type="InterPro" id="IPR006016">
    <property type="entry name" value="UspA"/>
</dbReference>
<reference evidence="3 4" key="1">
    <citation type="submission" date="2023-07" db="EMBL/GenBank/DDBJ databases">
        <title>Sorghum-associated microbial communities from plants grown in Nebraska, USA.</title>
        <authorList>
            <person name="Schachtman D."/>
        </authorList>
    </citation>
    <scope>NUCLEOTIDE SEQUENCE [LARGE SCALE GENOMIC DNA]</scope>
    <source>
        <strain evidence="3 4">BE248</strain>
    </source>
</reference>
<dbReference type="Proteomes" id="UP001257739">
    <property type="component" value="Unassembled WGS sequence"/>
</dbReference>
<accession>A0ABU1UJ72</accession>
<feature type="domain" description="UspA" evidence="2">
    <location>
        <begin position="153"/>
        <end position="276"/>
    </location>
</feature>
<evidence type="ECO:0000313" key="3">
    <source>
        <dbReference type="EMBL" id="MDR7085208.1"/>
    </source>
</evidence>
<protein>
    <submittedName>
        <fullName evidence="3">Nucleotide-binding universal stress UspA family protein</fullName>
    </submittedName>
</protein>